<dbReference type="Pfam" id="PF00977">
    <property type="entry name" value="His_biosynth"/>
    <property type="match status" value="1"/>
</dbReference>
<evidence type="ECO:0000256" key="6">
    <source>
        <dbReference type="ARBA" id="ARBA00022605"/>
    </source>
</evidence>
<dbReference type="PANTHER" id="PTHR43090">
    <property type="entry name" value="1-(5-PHOSPHORIBOSYL)-5-[(5-PHOSPHORIBOSYLAMINO)METHYLIDENEAMINO] IMIDAZOLE-4-CARBOXAMIDE ISOMERASE"/>
    <property type="match status" value="1"/>
</dbReference>
<comment type="similarity">
    <text evidence="4 9 10">Belongs to the HisA/HisF family.</text>
</comment>
<keyword evidence="5 9" id="KW-0963">Cytoplasm</keyword>
<dbReference type="AlphaFoldDB" id="A0A239BYI0"/>
<dbReference type="GO" id="GO:0000162">
    <property type="term" value="P:L-tryptophan biosynthetic process"/>
    <property type="evidence" value="ECO:0007669"/>
    <property type="project" value="TreeGrafter"/>
</dbReference>
<evidence type="ECO:0000256" key="9">
    <source>
        <dbReference type="HAMAP-Rule" id="MF_01014"/>
    </source>
</evidence>
<comment type="subcellular location">
    <subcellularLocation>
        <location evidence="2 9 11">Cytoplasm</location>
    </subcellularLocation>
</comment>
<keyword evidence="13" id="KW-1185">Reference proteome</keyword>
<keyword evidence="7 9" id="KW-0368">Histidine biosynthesis</keyword>
<sequence>MMEIIPAIDIIGGQCVRLTEGDFAQQTTYDSNPLEVAKRFEANGIKRLHLVDLDGARAKKPVNLAVLENIAANTALTIDFGGGLQSEEAVRQAFEAGASQITAGSIAVREPETVKDWLQQYGPDKIIVGADFKGKHIAISAWTEESNYALQDFIADYLKAGAQLFICTDVSKDGKLQGPSSETYRQLQQALPQAGLIASGGVTTVEDLKVLQEIGVKGAIIGKAIYEGTIQLKDLKEFVC</sequence>
<evidence type="ECO:0000256" key="8">
    <source>
        <dbReference type="ARBA" id="ARBA00023235"/>
    </source>
</evidence>
<evidence type="ECO:0000256" key="5">
    <source>
        <dbReference type="ARBA" id="ARBA00022490"/>
    </source>
</evidence>
<dbReference type="SUPFAM" id="SSF51366">
    <property type="entry name" value="Ribulose-phoshate binding barrel"/>
    <property type="match status" value="1"/>
</dbReference>
<keyword evidence="8 9" id="KW-0413">Isomerase</keyword>
<dbReference type="GO" id="GO:0003949">
    <property type="term" value="F:1-(5-phosphoribosyl)-5-[(5-phosphoribosylamino)methylideneamino]imidazole-4-carboxamide isomerase activity"/>
    <property type="evidence" value="ECO:0007669"/>
    <property type="project" value="UniProtKB-UniRule"/>
</dbReference>
<reference evidence="13" key="1">
    <citation type="submission" date="2017-06" db="EMBL/GenBank/DDBJ databases">
        <authorList>
            <person name="Varghese N."/>
            <person name="Submissions S."/>
        </authorList>
    </citation>
    <scope>NUCLEOTIDE SEQUENCE [LARGE SCALE GENOMIC DNA]</scope>
    <source>
        <strain evidence="13">NKM1</strain>
    </source>
</reference>
<dbReference type="InterPro" id="IPR023016">
    <property type="entry name" value="HisA/PriA"/>
</dbReference>
<organism evidence="12 13">
    <name type="scientific">Pontibacter ummariensis</name>
    <dbReference type="NCBI Taxonomy" id="1610492"/>
    <lineage>
        <taxon>Bacteria</taxon>
        <taxon>Pseudomonadati</taxon>
        <taxon>Bacteroidota</taxon>
        <taxon>Cytophagia</taxon>
        <taxon>Cytophagales</taxon>
        <taxon>Hymenobacteraceae</taxon>
        <taxon>Pontibacter</taxon>
    </lineage>
</organism>
<evidence type="ECO:0000256" key="1">
    <source>
        <dbReference type="ARBA" id="ARBA00000901"/>
    </source>
</evidence>
<protein>
    <recommendedName>
        <fullName evidence="9 11">1-(5-phosphoribosyl)-5-[(5-phosphoribosylamino)methylideneamino] imidazole-4-carboxamide isomerase</fullName>
        <ecNumber evidence="9 11">5.3.1.16</ecNumber>
    </recommendedName>
    <alternativeName>
        <fullName evidence="9">Phosphoribosylformimino-5-aminoimidazole carboxamide ribotide isomerase</fullName>
    </alternativeName>
</protein>
<evidence type="ECO:0000313" key="13">
    <source>
        <dbReference type="Proteomes" id="UP000198432"/>
    </source>
</evidence>
<dbReference type="EC" id="5.3.1.16" evidence="9 11"/>
<dbReference type="InterPro" id="IPR044524">
    <property type="entry name" value="Isoase_HisA-like"/>
</dbReference>
<feature type="active site" description="Proton donor" evidence="9">
    <location>
        <position position="131"/>
    </location>
</feature>
<accession>A0A239BYI0</accession>
<dbReference type="CDD" id="cd04732">
    <property type="entry name" value="HisA"/>
    <property type="match status" value="1"/>
</dbReference>
<name>A0A239BYI0_9BACT</name>
<evidence type="ECO:0000256" key="3">
    <source>
        <dbReference type="ARBA" id="ARBA00005133"/>
    </source>
</evidence>
<dbReference type="InterPro" id="IPR006062">
    <property type="entry name" value="His_biosynth"/>
</dbReference>
<dbReference type="FunFam" id="3.20.20.70:FF:000009">
    <property type="entry name" value="1-(5-phosphoribosyl)-5-[(5-phosphoribosylamino)methylideneamino] imidazole-4-carboxamide isomerase"/>
    <property type="match status" value="1"/>
</dbReference>
<dbReference type="InterPro" id="IPR013785">
    <property type="entry name" value="Aldolase_TIM"/>
</dbReference>
<comment type="catalytic activity">
    <reaction evidence="1 9 11">
        <text>1-(5-phospho-beta-D-ribosyl)-5-[(5-phospho-beta-D-ribosylamino)methylideneamino]imidazole-4-carboxamide = 5-[(5-phospho-1-deoxy-D-ribulos-1-ylimino)methylamino]-1-(5-phospho-beta-D-ribosyl)imidazole-4-carboxamide</text>
        <dbReference type="Rhea" id="RHEA:15469"/>
        <dbReference type="ChEBI" id="CHEBI:58435"/>
        <dbReference type="ChEBI" id="CHEBI:58525"/>
        <dbReference type="EC" id="5.3.1.16"/>
    </reaction>
</comment>
<dbReference type="EMBL" id="FZOQ01000002">
    <property type="protein sequence ID" value="SNS12193.1"/>
    <property type="molecule type" value="Genomic_DNA"/>
</dbReference>
<keyword evidence="6 9" id="KW-0028">Amino-acid biosynthesis</keyword>
<dbReference type="PANTHER" id="PTHR43090:SF2">
    <property type="entry name" value="1-(5-PHOSPHORIBOSYL)-5-[(5-PHOSPHORIBOSYLAMINO)METHYLIDENEAMINO] IMIDAZOLE-4-CARBOXAMIDE ISOMERASE"/>
    <property type="match status" value="1"/>
</dbReference>
<dbReference type="GO" id="GO:0005737">
    <property type="term" value="C:cytoplasm"/>
    <property type="evidence" value="ECO:0007669"/>
    <property type="project" value="UniProtKB-SubCell"/>
</dbReference>
<dbReference type="NCBIfam" id="TIGR00007">
    <property type="entry name" value="1-(5-phosphoribosyl)-5-[(5-phosphoribosylamino)methylideneamino]imidazole-4-carboxamide isomerase"/>
    <property type="match status" value="1"/>
</dbReference>
<evidence type="ECO:0000256" key="4">
    <source>
        <dbReference type="ARBA" id="ARBA00009667"/>
    </source>
</evidence>
<evidence type="ECO:0000256" key="2">
    <source>
        <dbReference type="ARBA" id="ARBA00004496"/>
    </source>
</evidence>
<evidence type="ECO:0000256" key="11">
    <source>
        <dbReference type="RuleBase" id="RU003658"/>
    </source>
</evidence>
<evidence type="ECO:0000256" key="10">
    <source>
        <dbReference type="RuleBase" id="RU003657"/>
    </source>
</evidence>
<comment type="pathway">
    <text evidence="3 9 11">Amino-acid biosynthesis; L-histidine biosynthesis; L-histidine from 5-phospho-alpha-D-ribose 1-diphosphate: step 4/9.</text>
</comment>
<dbReference type="HAMAP" id="MF_01014">
    <property type="entry name" value="HisA"/>
    <property type="match status" value="1"/>
</dbReference>
<dbReference type="GO" id="GO:0000105">
    <property type="term" value="P:L-histidine biosynthetic process"/>
    <property type="evidence" value="ECO:0007669"/>
    <property type="project" value="UniProtKB-UniRule"/>
</dbReference>
<dbReference type="InterPro" id="IPR011060">
    <property type="entry name" value="RibuloseP-bd_barrel"/>
</dbReference>
<dbReference type="Gene3D" id="3.20.20.70">
    <property type="entry name" value="Aldolase class I"/>
    <property type="match status" value="1"/>
</dbReference>
<evidence type="ECO:0000256" key="7">
    <source>
        <dbReference type="ARBA" id="ARBA00023102"/>
    </source>
</evidence>
<gene>
    <name evidence="9" type="primary">hisA</name>
    <name evidence="12" type="ORF">SAMN06296052_102208</name>
</gene>
<proteinExistence type="inferred from homology"/>
<dbReference type="InterPro" id="IPR006063">
    <property type="entry name" value="HisA_bact_arch"/>
</dbReference>
<dbReference type="UniPathway" id="UPA00031">
    <property type="reaction ID" value="UER00009"/>
</dbReference>
<dbReference type="Proteomes" id="UP000198432">
    <property type="component" value="Unassembled WGS sequence"/>
</dbReference>
<evidence type="ECO:0000313" key="12">
    <source>
        <dbReference type="EMBL" id="SNS12193.1"/>
    </source>
</evidence>
<feature type="active site" description="Proton acceptor" evidence="9">
    <location>
        <position position="9"/>
    </location>
</feature>
<dbReference type="OrthoDB" id="9807749at2"/>